<dbReference type="Ensembl" id="ENSCCRT00010011799.1">
    <property type="protein sequence ID" value="ENSCCRP00010010843.1"/>
    <property type="gene ID" value="ENSCCRG00010004614.1"/>
</dbReference>
<dbReference type="Ensembl" id="ENSCCRT00020012704.1">
    <property type="protein sequence ID" value="ENSCCRP00020011466.1"/>
    <property type="gene ID" value="ENSCCRG00020005793.1"/>
</dbReference>
<feature type="region of interest" description="Disordered" evidence="1">
    <location>
        <begin position="46"/>
        <end position="86"/>
    </location>
</feature>
<protein>
    <submittedName>
        <fullName evidence="2">Uncharacterized protein</fullName>
    </submittedName>
</protein>
<feature type="compositionally biased region" description="Low complexity" evidence="1">
    <location>
        <begin position="46"/>
        <end position="57"/>
    </location>
</feature>
<evidence type="ECO:0000313" key="2">
    <source>
        <dbReference type="Ensembl" id="ENSCCRP00020011466.1"/>
    </source>
</evidence>
<sequence>HVVGLDAVISLFSSSCPIFVKHCSFSLGPDGRCACEPLGDIPGDPGLPGLQGVPGYPGQKGFQGPPGDVGPIGDMGGRGVTVRKPG</sequence>
<evidence type="ECO:0000256" key="1">
    <source>
        <dbReference type="SAM" id="MobiDB-lite"/>
    </source>
</evidence>
<evidence type="ECO:0000313" key="4">
    <source>
        <dbReference type="Proteomes" id="UP000694701"/>
    </source>
</evidence>
<dbReference type="Proteomes" id="UP000694427">
    <property type="component" value="Unplaced"/>
</dbReference>
<keyword evidence="3" id="KW-1185">Reference proteome</keyword>
<name>A0A8C2H232_CYPCA</name>
<dbReference type="Proteomes" id="UP000694701">
    <property type="component" value="Unplaced"/>
</dbReference>
<accession>A0A8C2H232</accession>
<evidence type="ECO:0000313" key="3">
    <source>
        <dbReference type="Proteomes" id="UP000694427"/>
    </source>
</evidence>
<reference evidence="2" key="1">
    <citation type="submission" date="2025-05" db="UniProtKB">
        <authorList>
            <consortium name="Ensembl"/>
        </authorList>
    </citation>
    <scope>IDENTIFICATION</scope>
</reference>
<proteinExistence type="predicted"/>
<organism evidence="2 4">
    <name type="scientific">Cyprinus carpio</name>
    <name type="common">Common carp</name>
    <dbReference type="NCBI Taxonomy" id="7962"/>
    <lineage>
        <taxon>Eukaryota</taxon>
        <taxon>Metazoa</taxon>
        <taxon>Chordata</taxon>
        <taxon>Craniata</taxon>
        <taxon>Vertebrata</taxon>
        <taxon>Euteleostomi</taxon>
        <taxon>Actinopterygii</taxon>
        <taxon>Neopterygii</taxon>
        <taxon>Teleostei</taxon>
        <taxon>Ostariophysi</taxon>
        <taxon>Cypriniformes</taxon>
        <taxon>Cyprinidae</taxon>
        <taxon>Cyprininae</taxon>
        <taxon>Cyprinus</taxon>
    </lineage>
</organism>
<dbReference type="AlphaFoldDB" id="A0A8C2H232"/>